<dbReference type="EMBL" id="CP003222">
    <property type="protein sequence ID" value="AEW86330.1"/>
    <property type="molecule type" value="Genomic_DNA"/>
</dbReference>
<feature type="domain" description="Methylmalonyl-CoA mutase alpha/beta chain catalytic" evidence="1">
    <location>
        <begin position="222"/>
        <end position="455"/>
    </location>
</feature>
<dbReference type="SUPFAM" id="SSF51703">
    <property type="entry name" value="Cobalamin (vitamin B12)-dependent enzymes"/>
    <property type="match status" value="1"/>
</dbReference>
<dbReference type="GO" id="GO:0031419">
    <property type="term" value="F:cobalamin binding"/>
    <property type="evidence" value="ECO:0007669"/>
    <property type="project" value="InterPro"/>
</dbReference>
<dbReference type="InterPro" id="IPR016176">
    <property type="entry name" value="Cbl-dep_enz_cat"/>
</dbReference>
<dbReference type="GO" id="GO:0016866">
    <property type="term" value="F:intramolecular transferase activity"/>
    <property type="evidence" value="ECO:0007669"/>
    <property type="project" value="InterPro"/>
</dbReference>
<dbReference type="InterPro" id="IPR006099">
    <property type="entry name" value="MeMalonylCoA_mutase_a/b_cat"/>
</dbReference>
<protein>
    <submittedName>
        <fullName evidence="2">Methylmalonyl-CoA mutase small subunit</fullName>
    </submittedName>
</protein>
<proteinExistence type="predicted"/>
<dbReference type="KEGG" id="fco:FCOL_07555"/>
<dbReference type="AlphaFoldDB" id="G8X6W9"/>
<evidence type="ECO:0000313" key="2">
    <source>
        <dbReference type="EMBL" id="AEW86330.1"/>
    </source>
</evidence>
<dbReference type="PANTHER" id="PTHR48101:SF1">
    <property type="entry name" value="METHYLMALONYL-COA MUTASE, LARGE SUBUNIT"/>
    <property type="match status" value="1"/>
</dbReference>
<name>G8X6W9_FLACA</name>
<organism evidence="2 3">
    <name type="scientific">Flavobacterium columnare (strain ATCC 49512 / CIP 103533 / TG 44/87)</name>
    <dbReference type="NCBI Taxonomy" id="1041826"/>
    <lineage>
        <taxon>Bacteria</taxon>
        <taxon>Pseudomonadati</taxon>
        <taxon>Bacteroidota</taxon>
        <taxon>Flavobacteriia</taxon>
        <taxon>Flavobacteriales</taxon>
        <taxon>Flavobacteriaceae</taxon>
        <taxon>Flavobacterium</taxon>
    </lineage>
</organism>
<dbReference type="PANTHER" id="PTHR48101">
    <property type="entry name" value="METHYLMALONYL-COA MUTASE, MITOCHONDRIAL-RELATED"/>
    <property type="match status" value="1"/>
</dbReference>
<dbReference type="Proteomes" id="UP000005638">
    <property type="component" value="Chromosome"/>
</dbReference>
<gene>
    <name evidence="2" type="ordered locus">FCOL_07555</name>
</gene>
<dbReference type="Pfam" id="PF01642">
    <property type="entry name" value="MM_CoA_mutase"/>
    <property type="match status" value="1"/>
</dbReference>
<evidence type="ECO:0000259" key="1">
    <source>
        <dbReference type="Pfam" id="PF01642"/>
    </source>
</evidence>
<dbReference type="Gene3D" id="3.20.20.240">
    <property type="entry name" value="Methylmalonyl-CoA mutase"/>
    <property type="match status" value="2"/>
</dbReference>
<dbReference type="CDD" id="cd03677">
    <property type="entry name" value="MM_CoA_mutase_beta"/>
    <property type="match status" value="1"/>
</dbReference>
<keyword evidence="3" id="KW-1185">Reference proteome</keyword>
<evidence type="ECO:0000313" key="3">
    <source>
        <dbReference type="Proteomes" id="UP000005638"/>
    </source>
</evidence>
<accession>G8X6W9</accession>
<dbReference type="STRING" id="1041826.FCOL_07555"/>
<dbReference type="HOGENOM" id="CLU_009523_6_1_10"/>
<dbReference type="eggNOG" id="COG1884">
    <property type="taxonomic scope" value="Bacteria"/>
</dbReference>
<reference evidence="2 3" key="1">
    <citation type="journal article" date="2012" name="J. Bacteriol.">
        <title>Genome Sequence of the Fish Pathogen Flavobacterium columnare ATCC 49512.</title>
        <authorList>
            <person name="Tekedar H.C."/>
            <person name="Karsi A."/>
            <person name="Gillaspy A.F."/>
            <person name="Dyer D.W."/>
            <person name="Benton N.R."/>
            <person name="Zaitshik J."/>
            <person name="Vamenta S."/>
            <person name="Banes M.M."/>
            <person name="Gulsoy N."/>
            <person name="Aboko-Cole M."/>
            <person name="Waldbieser G.C."/>
            <person name="Lawrence M.L."/>
        </authorList>
    </citation>
    <scope>NUCLEOTIDE SEQUENCE [LARGE SCALE GENOMIC DNA]</scope>
    <source>
        <strain evidence="3">ATCC 49512 / CIP 103533 / TG 44/87</strain>
    </source>
</reference>
<sequence>MALKLSPFLFLQQIIIILKQDSILKRYFFKFVKNQSTISSKNSLFTHNMKEKLFNEFNSVTSKQWKQQIQYELKGADYNETLVWESPEGIKVKPFYHIDETNTPLEITSNKNSFKIVQNIFVYDLEKSINRAKETLSRGAESIRFTLENESLDLEKLLHTIPQEIQVYVKPLFLSPDFIKKVQTLRPSTFLEIDPIGQLTKDGNWFSNLESDFLILNQSKTSLSINTEIYQNAGANIIQQLAYTLAHCNEYFNRVKNLTSNIIINVAVGSNYFFEIAKIRALRLLFNTLAKEYNYTSDCHIMATPTKRNKTLYDYNVNMLRTTTECMSAILGGADAVANLAYDAIYHKDNEFGDRISRNQLLVLKHESYFDKVKNPSDGSYYIEELTQQLAEKALTLFKDIENGGGFITQLIEGTIQRKIKESAEKEQDFFNKGKEILLGTNKYPNKNDRMKNDLELYPFIKQNVRKTLITPIIEKRLAEKLEQERLSQE</sequence>